<evidence type="ECO:0000313" key="3">
    <source>
        <dbReference type="Proteomes" id="UP001352263"/>
    </source>
</evidence>
<keyword evidence="1" id="KW-0812">Transmembrane</keyword>
<organism evidence="2 3">
    <name type="scientific">Noviherbaspirillum album</name>
    <dbReference type="NCBI Taxonomy" id="3080276"/>
    <lineage>
        <taxon>Bacteria</taxon>
        <taxon>Pseudomonadati</taxon>
        <taxon>Pseudomonadota</taxon>
        <taxon>Betaproteobacteria</taxon>
        <taxon>Burkholderiales</taxon>
        <taxon>Oxalobacteraceae</taxon>
        <taxon>Noviherbaspirillum</taxon>
    </lineage>
</organism>
<keyword evidence="1" id="KW-0472">Membrane</keyword>
<reference evidence="2 3" key="1">
    <citation type="submission" date="2023-10" db="EMBL/GenBank/DDBJ databases">
        <title>Noviherbaspirillum sp. CPCC 100848 genome assembly.</title>
        <authorList>
            <person name="Li X.Y."/>
            <person name="Fang X.M."/>
        </authorList>
    </citation>
    <scope>NUCLEOTIDE SEQUENCE [LARGE SCALE GENOMIC DNA]</scope>
    <source>
        <strain evidence="2 3">CPCC 100848</strain>
    </source>
</reference>
<keyword evidence="3" id="KW-1185">Reference proteome</keyword>
<comment type="caution">
    <text evidence="2">The sequence shown here is derived from an EMBL/GenBank/DDBJ whole genome shotgun (WGS) entry which is preliminary data.</text>
</comment>
<accession>A0ABU6J5B2</accession>
<name>A0ABU6J5B2_9BURK</name>
<dbReference type="RefSeq" id="WP_326505432.1">
    <property type="nucleotide sequence ID" value="NZ_JAWIIV010000003.1"/>
</dbReference>
<evidence type="ECO:0000313" key="2">
    <source>
        <dbReference type="EMBL" id="MEC4718710.1"/>
    </source>
</evidence>
<sequence>MKQQGWTIIQTMIVLLIAGLVGAYAVNYLIDKRCEADPSRSVCSQGEQR</sequence>
<evidence type="ECO:0000256" key="1">
    <source>
        <dbReference type="SAM" id="Phobius"/>
    </source>
</evidence>
<keyword evidence="1" id="KW-1133">Transmembrane helix</keyword>
<proteinExistence type="predicted"/>
<evidence type="ECO:0008006" key="4">
    <source>
        <dbReference type="Google" id="ProtNLM"/>
    </source>
</evidence>
<dbReference type="Proteomes" id="UP001352263">
    <property type="component" value="Unassembled WGS sequence"/>
</dbReference>
<feature type="transmembrane region" description="Helical" evidence="1">
    <location>
        <begin position="6"/>
        <end position="30"/>
    </location>
</feature>
<protein>
    <recommendedName>
        <fullName evidence="4">Transmembrane protein</fullName>
    </recommendedName>
</protein>
<dbReference type="EMBL" id="JAWIIV010000003">
    <property type="protein sequence ID" value="MEC4718710.1"/>
    <property type="molecule type" value="Genomic_DNA"/>
</dbReference>
<gene>
    <name evidence="2" type="ORF">RY831_06100</name>
</gene>